<dbReference type="Gene3D" id="3.90.180.10">
    <property type="entry name" value="Medium-chain alcohol dehydrogenases, catalytic domain"/>
    <property type="match status" value="1"/>
</dbReference>
<dbReference type="EMBL" id="BAABDO010000131">
    <property type="protein sequence ID" value="GAA4155346.1"/>
    <property type="molecule type" value="Genomic_DNA"/>
</dbReference>
<protein>
    <submittedName>
        <fullName evidence="4">Zinc-binding dehydrogenase</fullName>
    </submittedName>
</protein>
<dbReference type="SUPFAM" id="SSF51735">
    <property type="entry name" value="NAD(P)-binding Rossmann-fold domains"/>
    <property type="match status" value="1"/>
</dbReference>
<dbReference type="Proteomes" id="UP001500266">
    <property type="component" value="Unassembled WGS sequence"/>
</dbReference>
<dbReference type="SMART" id="SM00829">
    <property type="entry name" value="PKS_ER"/>
    <property type="match status" value="1"/>
</dbReference>
<evidence type="ECO:0000259" key="3">
    <source>
        <dbReference type="SMART" id="SM00829"/>
    </source>
</evidence>
<keyword evidence="5" id="KW-1185">Reference proteome</keyword>
<proteinExistence type="predicted"/>
<accession>A0ABP7ZEQ8</accession>
<keyword evidence="2" id="KW-0560">Oxidoreductase</keyword>
<dbReference type="SUPFAM" id="SSF50129">
    <property type="entry name" value="GroES-like"/>
    <property type="match status" value="1"/>
</dbReference>
<evidence type="ECO:0000313" key="5">
    <source>
        <dbReference type="Proteomes" id="UP001500266"/>
    </source>
</evidence>
<dbReference type="PANTHER" id="PTHR48106:SF18">
    <property type="entry name" value="QUINONE OXIDOREDUCTASE PIG3"/>
    <property type="match status" value="1"/>
</dbReference>
<dbReference type="Gene3D" id="3.40.50.720">
    <property type="entry name" value="NAD(P)-binding Rossmann-like Domain"/>
    <property type="match status" value="1"/>
</dbReference>
<organism evidence="4 5">
    <name type="scientific">Actinomadura keratinilytica</name>
    <dbReference type="NCBI Taxonomy" id="547461"/>
    <lineage>
        <taxon>Bacteria</taxon>
        <taxon>Bacillati</taxon>
        <taxon>Actinomycetota</taxon>
        <taxon>Actinomycetes</taxon>
        <taxon>Streptosporangiales</taxon>
        <taxon>Thermomonosporaceae</taxon>
        <taxon>Actinomadura</taxon>
    </lineage>
</organism>
<gene>
    <name evidence="4" type="ORF">GCM10022416_55770</name>
</gene>
<evidence type="ECO:0000256" key="2">
    <source>
        <dbReference type="ARBA" id="ARBA00023002"/>
    </source>
</evidence>
<dbReference type="Pfam" id="PF08240">
    <property type="entry name" value="ADH_N"/>
    <property type="match status" value="1"/>
</dbReference>
<name>A0ABP7ZEQ8_9ACTN</name>
<evidence type="ECO:0000256" key="1">
    <source>
        <dbReference type="ARBA" id="ARBA00022857"/>
    </source>
</evidence>
<sequence length="310" mass="32238">MRVVITNPAANPRLCLSEAPRPEPAPDQALIKVEAFSLNAGEVRRAMEATDAYVPGWDFAGVVERAADDGGTPPAGTRVYGFVPQGSWAEYVTASASMIAEIPDGVGAAEAAALPVAAVTALASLQSAGPLLGRRVLITGAAGGVGRYACRLADLAGARVFAVSRRPDLPKRLREDGIAAPTVFTTMAEARQAGRYDVILDGVGGDFLATALAALAPDGVCVSFGNGSGRPAAFDPVDFYRTPGARLQGLWLGNFMTADCSPMLRRLAGLVAEGRLRPPIDDVLPWTDIADAAERLVGQSVDGKLVLTVR</sequence>
<dbReference type="InterPro" id="IPR013154">
    <property type="entry name" value="ADH-like_N"/>
</dbReference>
<dbReference type="InterPro" id="IPR020843">
    <property type="entry name" value="ER"/>
</dbReference>
<feature type="domain" description="Enoyl reductase (ER)" evidence="3">
    <location>
        <begin position="9"/>
        <end position="307"/>
    </location>
</feature>
<dbReference type="InterPro" id="IPR011032">
    <property type="entry name" value="GroES-like_sf"/>
</dbReference>
<comment type="caution">
    <text evidence="4">The sequence shown here is derived from an EMBL/GenBank/DDBJ whole genome shotgun (WGS) entry which is preliminary data.</text>
</comment>
<dbReference type="PANTHER" id="PTHR48106">
    <property type="entry name" value="QUINONE OXIDOREDUCTASE PIG3-RELATED"/>
    <property type="match status" value="1"/>
</dbReference>
<dbReference type="RefSeq" id="WP_345024646.1">
    <property type="nucleotide sequence ID" value="NZ_BAABDO010000131.1"/>
</dbReference>
<evidence type="ECO:0000313" key="4">
    <source>
        <dbReference type="EMBL" id="GAA4155346.1"/>
    </source>
</evidence>
<dbReference type="Pfam" id="PF13602">
    <property type="entry name" value="ADH_zinc_N_2"/>
    <property type="match status" value="1"/>
</dbReference>
<keyword evidence="1" id="KW-0521">NADP</keyword>
<dbReference type="InterPro" id="IPR036291">
    <property type="entry name" value="NAD(P)-bd_dom_sf"/>
</dbReference>
<reference evidence="5" key="1">
    <citation type="journal article" date="2019" name="Int. J. Syst. Evol. Microbiol.">
        <title>The Global Catalogue of Microorganisms (GCM) 10K type strain sequencing project: providing services to taxonomists for standard genome sequencing and annotation.</title>
        <authorList>
            <consortium name="The Broad Institute Genomics Platform"/>
            <consortium name="The Broad Institute Genome Sequencing Center for Infectious Disease"/>
            <person name="Wu L."/>
            <person name="Ma J."/>
        </authorList>
    </citation>
    <scope>NUCLEOTIDE SEQUENCE [LARGE SCALE GENOMIC DNA]</scope>
    <source>
        <strain evidence="5">JCM 17316</strain>
    </source>
</reference>